<evidence type="ECO:0000256" key="6">
    <source>
        <dbReference type="ARBA" id="ARBA00022748"/>
    </source>
</evidence>
<keyword evidence="9" id="KW-1003">Cell membrane</keyword>
<evidence type="ECO:0000256" key="5">
    <source>
        <dbReference type="ARBA" id="ARBA00022692"/>
    </source>
</evidence>
<dbReference type="NCBIfam" id="TIGR01191">
    <property type="entry name" value="ccmC"/>
    <property type="match status" value="1"/>
</dbReference>
<keyword evidence="9" id="KW-0997">Cell inner membrane</keyword>
<feature type="transmembrane region" description="Helical" evidence="9">
    <location>
        <begin position="198"/>
        <end position="218"/>
    </location>
</feature>
<evidence type="ECO:0000256" key="8">
    <source>
        <dbReference type="ARBA" id="ARBA00023136"/>
    </source>
</evidence>
<proteinExistence type="inferred from homology"/>
<feature type="transmembrane region" description="Helical" evidence="9">
    <location>
        <begin position="54"/>
        <end position="78"/>
    </location>
</feature>
<keyword evidence="8 9" id="KW-0472">Membrane</keyword>
<dbReference type="InterPro" id="IPR002541">
    <property type="entry name" value="Cyt_c_assembly"/>
</dbReference>
<keyword evidence="7 9" id="KW-1133">Transmembrane helix</keyword>
<feature type="transmembrane region" description="Helical" evidence="9">
    <location>
        <begin position="125"/>
        <end position="143"/>
    </location>
</feature>
<evidence type="ECO:0000256" key="2">
    <source>
        <dbReference type="ARBA" id="ARBA00004141"/>
    </source>
</evidence>
<evidence type="ECO:0000256" key="3">
    <source>
        <dbReference type="ARBA" id="ARBA00005840"/>
    </source>
</evidence>
<comment type="function">
    <text evidence="1 9">Required for the export of heme to the periplasm for the biogenesis of c-type cytochromes.</text>
</comment>
<keyword evidence="5 9" id="KW-0812">Transmembrane</keyword>
<protein>
    <recommendedName>
        <fullName evidence="4 9">Heme exporter protein C</fullName>
    </recommendedName>
    <alternativeName>
        <fullName evidence="9">Cytochrome c-type biogenesis protein</fullName>
    </alternativeName>
</protein>
<sequence length="244" mass="27619">MSFPCFTDPERFYKSAGPLAKGCFAAALVLFAVGFYMGFFVTPIDYRQGNSYRIIFMHIPAAWMSLFIYVMMALYTVWGLVTRSKMAPAFAVAMAPTGALMGFIALFTGSMWGRPTWGTYWVWDARLTSMLILFFLYLGYIALHEAIDDYRKADRAAAVIAIVGALNVPVIYFSVRWWNTLHQGASITTRGTSMETTMFYTVLVMVAALWIYCTGAVLERTRTEVLKRCRREPWARAVALQGDR</sequence>
<comment type="subcellular location">
    <subcellularLocation>
        <location evidence="9">Cell inner membrane</location>
    </subcellularLocation>
    <subcellularLocation>
        <location evidence="2">Membrane</location>
        <topology evidence="2">Multi-pass membrane protein</topology>
    </subcellularLocation>
</comment>
<evidence type="ECO:0000256" key="7">
    <source>
        <dbReference type="ARBA" id="ARBA00022989"/>
    </source>
</evidence>
<name>A0ABT7IMF5_9BURK</name>
<comment type="caution">
    <text evidence="11">The sequence shown here is derived from an EMBL/GenBank/DDBJ whole genome shotgun (WGS) entry which is preliminary data.</text>
</comment>
<organism evidence="11 12">
    <name type="scientific">Mesosutterella faecium</name>
    <dbReference type="NCBI Taxonomy" id="2925194"/>
    <lineage>
        <taxon>Bacteria</taxon>
        <taxon>Pseudomonadati</taxon>
        <taxon>Pseudomonadota</taxon>
        <taxon>Betaproteobacteria</taxon>
        <taxon>Burkholderiales</taxon>
        <taxon>Sutterellaceae</taxon>
        <taxon>Mesosutterella</taxon>
    </lineage>
</organism>
<evidence type="ECO:0000256" key="1">
    <source>
        <dbReference type="ARBA" id="ARBA00002442"/>
    </source>
</evidence>
<accession>A0ABT7IMF5</accession>
<evidence type="ECO:0000256" key="9">
    <source>
        <dbReference type="RuleBase" id="RU364092"/>
    </source>
</evidence>
<evidence type="ECO:0000256" key="4">
    <source>
        <dbReference type="ARBA" id="ARBA00016463"/>
    </source>
</evidence>
<feature type="domain" description="Cytochrome c assembly protein" evidence="10">
    <location>
        <begin position="24"/>
        <end position="182"/>
    </location>
</feature>
<keyword evidence="12" id="KW-1185">Reference proteome</keyword>
<evidence type="ECO:0000259" key="10">
    <source>
        <dbReference type="Pfam" id="PF01578"/>
    </source>
</evidence>
<dbReference type="InterPro" id="IPR003557">
    <property type="entry name" value="Cyt_c_biogenesis_CcmC"/>
</dbReference>
<feature type="transmembrane region" description="Helical" evidence="9">
    <location>
        <begin position="155"/>
        <end position="178"/>
    </location>
</feature>
<keyword evidence="6 9" id="KW-0201">Cytochrome c-type biogenesis</keyword>
<feature type="transmembrane region" description="Helical" evidence="9">
    <location>
        <begin position="90"/>
        <end position="113"/>
    </location>
</feature>
<dbReference type="InterPro" id="IPR045062">
    <property type="entry name" value="Cyt_c_biogenesis_CcsA/CcmC"/>
</dbReference>
<evidence type="ECO:0000313" key="11">
    <source>
        <dbReference type="EMBL" id="MDL2059549.1"/>
    </source>
</evidence>
<dbReference type="Proteomes" id="UP001165481">
    <property type="component" value="Unassembled WGS sequence"/>
</dbReference>
<keyword evidence="9" id="KW-0813">Transport</keyword>
<reference evidence="11" key="1">
    <citation type="submission" date="2023-03" db="EMBL/GenBank/DDBJ databases">
        <title>Mesosutterella sp. nov. isolated from porcine feces.</title>
        <authorList>
            <person name="Yu S."/>
        </authorList>
    </citation>
    <scope>NUCLEOTIDE SEQUENCE</scope>
    <source>
        <strain evidence="11">AGMB02718</strain>
    </source>
</reference>
<dbReference type="EMBL" id="JAKZJU020000001">
    <property type="protein sequence ID" value="MDL2059549.1"/>
    <property type="molecule type" value="Genomic_DNA"/>
</dbReference>
<dbReference type="PANTHER" id="PTHR30071:SF1">
    <property type="entry name" value="CYTOCHROME B_B6 PROTEIN-RELATED"/>
    <property type="match status" value="1"/>
</dbReference>
<dbReference type="PANTHER" id="PTHR30071">
    <property type="entry name" value="HEME EXPORTER PROTEIN C"/>
    <property type="match status" value="1"/>
</dbReference>
<dbReference type="Pfam" id="PF01578">
    <property type="entry name" value="Cytochrom_C_asm"/>
    <property type="match status" value="1"/>
</dbReference>
<comment type="similarity">
    <text evidence="3 9">Belongs to the CcmC/CycZ/HelC family.</text>
</comment>
<gene>
    <name evidence="9 11" type="primary">ccmC</name>
    <name evidence="11" type="ORF">MUN46_006360</name>
</gene>
<dbReference type="RefSeq" id="WP_243376214.1">
    <property type="nucleotide sequence ID" value="NZ_JAKZJU020000001.1"/>
</dbReference>
<dbReference type="PRINTS" id="PR01386">
    <property type="entry name" value="CCMCBIOGNSIS"/>
</dbReference>
<feature type="transmembrane region" description="Helical" evidence="9">
    <location>
        <begin position="19"/>
        <end position="42"/>
    </location>
</feature>
<evidence type="ECO:0000313" key="12">
    <source>
        <dbReference type="Proteomes" id="UP001165481"/>
    </source>
</evidence>